<comment type="caution">
    <text evidence="8">The sequence shown here is derived from an EMBL/GenBank/DDBJ whole genome shotgun (WGS) entry which is preliminary data.</text>
</comment>
<dbReference type="GeneID" id="89936362"/>
<dbReference type="InterPro" id="IPR049456">
    <property type="entry name" value="Anoctamin_N_fung"/>
</dbReference>
<accession>A0AAN6QFC4</accession>
<name>A0AAN6QFC4_9PEZI</name>
<dbReference type="AlphaFoldDB" id="A0AAN6QFC4"/>
<dbReference type="InterPro" id="IPR049452">
    <property type="entry name" value="Anoctamin_TM"/>
</dbReference>
<sequence length="700" mass="79646">MSHHAQTYHDKYVIVYNYKDVDIDVASKEITVLTQDLESVGLQTEIRPGRDQTLLVFVKAPRSILGRYVYDSRLKDWLYGVIQTHPGGAKDAVVDGAFEAEDILSVYHLVNWPKSSGGAGITPGWGQWENVDSIFPLHNEPANLALLRKLSGRFFLTYDDLDDIRNLFGTKVAFYFAFIQTYLVFLTFPAVTGLLAWKFLPPYSPTYAILTTVWCTIFLEYWKIQQVDLSIRWDVKGVGVVKVTRPQFRWEKVVVDSTGRKKHYFPKWKLVLRQLLQIPFMAVATLALGVIILAVFALETLISDGYNGPYKDMMEYVPTILLGIALPQLNNRLEAIATFLTDFENHRTADNYDMSRTQKLFFLQIITNYLPIFITAFLYVPFGEQIVPRLASLARNLGGSRVSRYLGQATTQQIDSDRLRTEIITLALTGQLSSFFEENLLPVLKRRLLEWYRASRTGHSAFSSITNDNPTEMGILESARRQAKLEPYNVQDDIAEIVLQFGFLALFSPVWPLISIGFVVNNVIELRTDFIKMTRQHQRPAPVRTDGIGPWIVSLDIIAWAGSISTGAIVHLYSPNPIAGGAWWALPITILISEHIFLMLRALTHFILDRIGSEHIRKQRNQRYLSRVKHLEEMEANRRATFLETPAERERNKSIRATSSDAFFATQVEEGASAQAGISFMHAFRKAKDSESMSQQSKQD</sequence>
<evidence type="ECO:0000259" key="7">
    <source>
        <dbReference type="Pfam" id="PF20877"/>
    </source>
</evidence>
<feature type="transmembrane region" description="Helical" evidence="5">
    <location>
        <begin position="360"/>
        <end position="380"/>
    </location>
</feature>
<evidence type="ECO:0000256" key="4">
    <source>
        <dbReference type="ARBA" id="ARBA00023136"/>
    </source>
</evidence>
<feature type="domain" description="Anoctamin transmembrane" evidence="6">
    <location>
        <begin position="164"/>
        <end position="622"/>
    </location>
</feature>
<keyword evidence="3 5" id="KW-1133">Transmembrane helix</keyword>
<comment type="subcellular location">
    <subcellularLocation>
        <location evidence="1">Membrane</location>
        <topology evidence="1">Multi-pass membrane protein</topology>
    </subcellularLocation>
</comment>
<reference evidence="8" key="1">
    <citation type="journal article" date="2023" name="Mol. Phylogenet. Evol.">
        <title>Genome-scale phylogeny and comparative genomics of the fungal order Sordariales.</title>
        <authorList>
            <person name="Hensen N."/>
            <person name="Bonometti L."/>
            <person name="Westerberg I."/>
            <person name="Brannstrom I.O."/>
            <person name="Guillou S."/>
            <person name="Cros-Aarteil S."/>
            <person name="Calhoun S."/>
            <person name="Haridas S."/>
            <person name="Kuo A."/>
            <person name="Mondo S."/>
            <person name="Pangilinan J."/>
            <person name="Riley R."/>
            <person name="LaButti K."/>
            <person name="Andreopoulos B."/>
            <person name="Lipzen A."/>
            <person name="Chen C."/>
            <person name="Yan M."/>
            <person name="Daum C."/>
            <person name="Ng V."/>
            <person name="Clum A."/>
            <person name="Steindorff A."/>
            <person name="Ohm R.A."/>
            <person name="Martin F."/>
            <person name="Silar P."/>
            <person name="Natvig D.O."/>
            <person name="Lalanne C."/>
            <person name="Gautier V."/>
            <person name="Ament-Velasquez S.L."/>
            <person name="Kruys A."/>
            <person name="Hutchinson M.I."/>
            <person name="Powell A.J."/>
            <person name="Barry K."/>
            <person name="Miller A.N."/>
            <person name="Grigoriev I.V."/>
            <person name="Debuchy R."/>
            <person name="Gladieux P."/>
            <person name="Hiltunen Thoren M."/>
            <person name="Johannesson H."/>
        </authorList>
    </citation>
    <scope>NUCLEOTIDE SEQUENCE</scope>
    <source>
        <strain evidence="8">CBS 508.74</strain>
    </source>
</reference>
<dbReference type="RefSeq" id="XP_064666146.1">
    <property type="nucleotide sequence ID" value="XM_064812237.1"/>
</dbReference>
<dbReference type="GO" id="GO:0032541">
    <property type="term" value="C:cortical endoplasmic reticulum"/>
    <property type="evidence" value="ECO:0007669"/>
    <property type="project" value="TreeGrafter"/>
</dbReference>
<evidence type="ECO:0000259" key="6">
    <source>
        <dbReference type="Pfam" id="PF04547"/>
    </source>
</evidence>
<feature type="domain" description="Anoctamin alpha-beta plait" evidence="7">
    <location>
        <begin position="10"/>
        <end position="131"/>
    </location>
</feature>
<reference evidence="8" key="2">
    <citation type="submission" date="2023-05" db="EMBL/GenBank/DDBJ databases">
        <authorList>
            <consortium name="Lawrence Berkeley National Laboratory"/>
            <person name="Steindorff A."/>
            <person name="Hensen N."/>
            <person name="Bonometti L."/>
            <person name="Westerberg I."/>
            <person name="Brannstrom I.O."/>
            <person name="Guillou S."/>
            <person name="Cros-Aarteil S."/>
            <person name="Calhoun S."/>
            <person name="Haridas S."/>
            <person name="Kuo A."/>
            <person name="Mondo S."/>
            <person name="Pangilinan J."/>
            <person name="Riley R."/>
            <person name="Labutti K."/>
            <person name="Andreopoulos B."/>
            <person name="Lipzen A."/>
            <person name="Chen C."/>
            <person name="Yanf M."/>
            <person name="Daum C."/>
            <person name="Ng V."/>
            <person name="Clum A."/>
            <person name="Ohm R."/>
            <person name="Martin F."/>
            <person name="Silar P."/>
            <person name="Natvig D."/>
            <person name="Lalanne C."/>
            <person name="Gautier V."/>
            <person name="Ament-Velasquez S.L."/>
            <person name="Kruys A."/>
            <person name="Hutchinson M.I."/>
            <person name="Powell A.J."/>
            <person name="Barry K."/>
            <person name="Miller A.N."/>
            <person name="Grigoriev I.V."/>
            <person name="Debuchy R."/>
            <person name="Gladieux P."/>
            <person name="Thoren M.H."/>
            <person name="Johannesson H."/>
        </authorList>
    </citation>
    <scope>NUCLEOTIDE SEQUENCE</scope>
    <source>
        <strain evidence="8">CBS 508.74</strain>
    </source>
</reference>
<evidence type="ECO:0000256" key="2">
    <source>
        <dbReference type="ARBA" id="ARBA00022692"/>
    </source>
</evidence>
<dbReference type="Pfam" id="PF20877">
    <property type="entry name" value="Anoctamin_N"/>
    <property type="match status" value="1"/>
</dbReference>
<keyword evidence="4 5" id="KW-0472">Membrane</keyword>
<protein>
    <submittedName>
        <fullName evidence="8">DUF590-domain-containing protein</fullName>
    </submittedName>
</protein>
<proteinExistence type="predicted"/>
<dbReference type="PANTHER" id="PTHR12308">
    <property type="entry name" value="ANOCTAMIN"/>
    <property type="match status" value="1"/>
</dbReference>
<evidence type="ECO:0000313" key="9">
    <source>
        <dbReference type="Proteomes" id="UP001302812"/>
    </source>
</evidence>
<feature type="transmembrane region" description="Helical" evidence="5">
    <location>
        <begin position="172"/>
        <end position="197"/>
    </location>
</feature>
<feature type="transmembrane region" description="Helical" evidence="5">
    <location>
        <begin position="582"/>
        <end position="608"/>
    </location>
</feature>
<dbReference type="Pfam" id="PF04547">
    <property type="entry name" value="Anoctamin"/>
    <property type="match status" value="1"/>
</dbReference>
<dbReference type="InterPro" id="IPR007632">
    <property type="entry name" value="Anoctamin"/>
</dbReference>
<dbReference type="Proteomes" id="UP001302812">
    <property type="component" value="Unassembled WGS sequence"/>
</dbReference>
<evidence type="ECO:0000256" key="5">
    <source>
        <dbReference type="SAM" id="Phobius"/>
    </source>
</evidence>
<gene>
    <name evidence="8" type="ORF">N656DRAFT_717909</name>
</gene>
<feature type="transmembrane region" description="Helical" evidence="5">
    <location>
        <begin position="545"/>
        <end position="570"/>
    </location>
</feature>
<dbReference type="EMBL" id="MU853362">
    <property type="protein sequence ID" value="KAK4108576.1"/>
    <property type="molecule type" value="Genomic_DNA"/>
</dbReference>
<evidence type="ECO:0000256" key="3">
    <source>
        <dbReference type="ARBA" id="ARBA00022989"/>
    </source>
</evidence>
<evidence type="ECO:0000256" key="1">
    <source>
        <dbReference type="ARBA" id="ARBA00004141"/>
    </source>
</evidence>
<dbReference type="GO" id="GO:0016020">
    <property type="term" value="C:membrane"/>
    <property type="evidence" value="ECO:0007669"/>
    <property type="project" value="UniProtKB-SubCell"/>
</dbReference>
<evidence type="ECO:0000313" key="8">
    <source>
        <dbReference type="EMBL" id="KAK4108576.1"/>
    </source>
</evidence>
<organism evidence="8 9">
    <name type="scientific">Canariomyces notabilis</name>
    <dbReference type="NCBI Taxonomy" id="2074819"/>
    <lineage>
        <taxon>Eukaryota</taxon>
        <taxon>Fungi</taxon>
        <taxon>Dikarya</taxon>
        <taxon>Ascomycota</taxon>
        <taxon>Pezizomycotina</taxon>
        <taxon>Sordariomycetes</taxon>
        <taxon>Sordariomycetidae</taxon>
        <taxon>Sordariales</taxon>
        <taxon>Chaetomiaceae</taxon>
        <taxon>Canariomyces</taxon>
    </lineage>
</organism>
<keyword evidence="9" id="KW-1185">Reference proteome</keyword>
<feature type="transmembrane region" description="Helical" evidence="5">
    <location>
        <begin position="270"/>
        <end position="296"/>
    </location>
</feature>
<feature type="transmembrane region" description="Helical" evidence="5">
    <location>
        <begin position="497"/>
        <end position="524"/>
    </location>
</feature>
<dbReference type="PANTHER" id="PTHR12308:SF73">
    <property type="entry name" value="ANOCTAMIN"/>
    <property type="match status" value="1"/>
</dbReference>
<dbReference type="GO" id="GO:0005254">
    <property type="term" value="F:chloride channel activity"/>
    <property type="evidence" value="ECO:0007669"/>
    <property type="project" value="TreeGrafter"/>
</dbReference>
<keyword evidence="2 5" id="KW-0812">Transmembrane</keyword>